<evidence type="ECO:0000313" key="2">
    <source>
        <dbReference type="Proteomes" id="UP000050949"/>
    </source>
</evidence>
<protein>
    <submittedName>
        <fullName evidence="1">Uncharacterized protein</fullName>
    </submittedName>
</protein>
<dbReference type="PATRIC" id="fig|1122147.4.peg.2584"/>
<organism evidence="1 2">
    <name type="scientific">Schleiferilactobacillus harbinensis DSM 16991</name>
    <dbReference type="NCBI Taxonomy" id="1122147"/>
    <lineage>
        <taxon>Bacteria</taxon>
        <taxon>Bacillati</taxon>
        <taxon>Bacillota</taxon>
        <taxon>Bacilli</taxon>
        <taxon>Lactobacillales</taxon>
        <taxon>Lactobacillaceae</taxon>
        <taxon>Schleiferilactobacillus</taxon>
    </lineage>
</organism>
<sequence length="121" mass="13599">MAWMPEISDQEIKDNMDKAASLPVMAGVHYGIERPDEACFILRDGTLVTGGTAFWYQKNTVGVLQLMLGQYASDDWQSMVRSAGLVVIVPGEGKYLVYDDPTERQERVLMELQEFFGFDLG</sequence>
<name>A0A0R1XKW7_9LACO</name>
<reference evidence="1 2" key="1">
    <citation type="journal article" date="2015" name="Genome Announc.">
        <title>Expanding the biotechnology potential of lactobacilli through comparative genomics of 213 strains and associated genera.</title>
        <authorList>
            <person name="Sun Z."/>
            <person name="Harris H.M."/>
            <person name="McCann A."/>
            <person name="Guo C."/>
            <person name="Argimon S."/>
            <person name="Zhang W."/>
            <person name="Yang X."/>
            <person name="Jeffery I.B."/>
            <person name="Cooney J.C."/>
            <person name="Kagawa T.F."/>
            <person name="Liu W."/>
            <person name="Song Y."/>
            <person name="Salvetti E."/>
            <person name="Wrobel A."/>
            <person name="Rasinkangas P."/>
            <person name="Parkhill J."/>
            <person name="Rea M.C."/>
            <person name="O'Sullivan O."/>
            <person name="Ritari J."/>
            <person name="Douillard F.P."/>
            <person name="Paul Ross R."/>
            <person name="Yang R."/>
            <person name="Briner A.E."/>
            <person name="Felis G.E."/>
            <person name="de Vos W.M."/>
            <person name="Barrangou R."/>
            <person name="Klaenhammer T.R."/>
            <person name="Caufield P.W."/>
            <person name="Cui Y."/>
            <person name="Zhang H."/>
            <person name="O'Toole P.W."/>
        </authorList>
    </citation>
    <scope>NUCLEOTIDE SEQUENCE [LARGE SCALE GENOMIC DNA]</scope>
    <source>
        <strain evidence="1 2">DSM 16991</strain>
    </source>
</reference>
<dbReference type="AlphaFoldDB" id="A0A0R1XKW7"/>
<evidence type="ECO:0000313" key="1">
    <source>
        <dbReference type="EMBL" id="KRM27491.1"/>
    </source>
</evidence>
<gene>
    <name evidence="1" type="ORF">FC91_GL002503</name>
</gene>
<accession>A0A0R1XKW7</accession>
<proteinExistence type="predicted"/>
<comment type="caution">
    <text evidence="1">The sequence shown here is derived from an EMBL/GenBank/DDBJ whole genome shotgun (WGS) entry which is preliminary data.</text>
</comment>
<dbReference type="EMBL" id="AZFW01000048">
    <property type="protein sequence ID" value="KRM27491.1"/>
    <property type="molecule type" value="Genomic_DNA"/>
</dbReference>
<dbReference type="Proteomes" id="UP000050949">
    <property type="component" value="Unassembled WGS sequence"/>
</dbReference>